<dbReference type="InterPro" id="IPR027417">
    <property type="entry name" value="P-loop_NTPase"/>
</dbReference>
<dbReference type="GO" id="GO:0017116">
    <property type="term" value="F:single-stranded DNA helicase activity"/>
    <property type="evidence" value="ECO:0007669"/>
    <property type="project" value="TreeGrafter"/>
</dbReference>
<dbReference type="KEGG" id="aten:116301811"/>
<keyword evidence="4 15" id="KW-0547">Nucleotide-binding</keyword>
<evidence type="ECO:0000256" key="13">
    <source>
        <dbReference type="ARBA" id="ARBA00042301"/>
    </source>
</evidence>
<dbReference type="SMART" id="SM00350">
    <property type="entry name" value="MCM"/>
    <property type="match status" value="1"/>
</dbReference>
<evidence type="ECO:0000256" key="3">
    <source>
        <dbReference type="ARBA" id="ARBA00012551"/>
    </source>
</evidence>
<name>A0A6P8IIV4_ACTTE</name>
<dbReference type="CDD" id="cd17760">
    <property type="entry name" value="MCM9"/>
    <property type="match status" value="1"/>
</dbReference>
<dbReference type="FunCoup" id="A0A6P8IIV4">
    <property type="interactions" value="1094"/>
</dbReference>
<protein>
    <recommendedName>
        <fullName evidence="12">DNA helicase MCM9</fullName>
        <ecNumber evidence="3">3.6.4.12</ecNumber>
    </recommendedName>
    <alternativeName>
        <fullName evidence="13">Minichromosome maintenance 9</fullName>
    </alternativeName>
</protein>
<dbReference type="InterPro" id="IPR012340">
    <property type="entry name" value="NA-bd_OB-fold"/>
</dbReference>
<keyword evidence="7" id="KW-0347">Helicase</keyword>
<keyword evidence="6" id="KW-0378">Hydrolase</keyword>
<dbReference type="GO" id="GO:0000724">
    <property type="term" value="P:double-strand break repair via homologous recombination"/>
    <property type="evidence" value="ECO:0007669"/>
    <property type="project" value="TreeGrafter"/>
</dbReference>
<feature type="compositionally biased region" description="Polar residues" evidence="16">
    <location>
        <begin position="848"/>
        <end position="864"/>
    </location>
</feature>
<feature type="compositionally biased region" description="Low complexity" evidence="16">
    <location>
        <begin position="950"/>
        <end position="971"/>
    </location>
</feature>
<evidence type="ECO:0000256" key="2">
    <source>
        <dbReference type="ARBA" id="ARBA00008010"/>
    </source>
</evidence>
<feature type="compositionally biased region" description="Basic and acidic residues" evidence="16">
    <location>
        <begin position="703"/>
        <end position="721"/>
    </location>
</feature>
<dbReference type="AlphaFoldDB" id="A0A6P8IIV4"/>
<evidence type="ECO:0000256" key="11">
    <source>
        <dbReference type="ARBA" id="ARBA00023242"/>
    </source>
</evidence>
<evidence type="ECO:0000256" key="1">
    <source>
        <dbReference type="ARBA" id="ARBA00004123"/>
    </source>
</evidence>
<evidence type="ECO:0000256" key="6">
    <source>
        <dbReference type="ARBA" id="ARBA00022801"/>
    </source>
</evidence>
<feature type="region of interest" description="Disordered" evidence="16">
    <location>
        <begin position="1019"/>
        <end position="1052"/>
    </location>
</feature>
<dbReference type="PANTHER" id="PTHR11630">
    <property type="entry name" value="DNA REPLICATION LICENSING FACTOR MCM FAMILY MEMBER"/>
    <property type="match status" value="1"/>
</dbReference>
<evidence type="ECO:0000256" key="7">
    <source>
        <dbReference type="ARBA" id="ARBA00022806"/>
    </source>
</evidence>
<dbReference type="SMART" id="SM00382">
    <property type="entry name" value="AAA"/>
    <property type="match status" value="1"/>
</dbReference>
<dbReference type="GO" id="GO:0005524">
    <property type="term" value="F:ATP binding"/>
    <property type="evidence" value="ECO:0007669"/>
    <property type="project" value="UniProtKB-KW"/>
</dbReference>
<feature type="compositionally biased region" description="Basic and acidic residues" evidence="16">
    <location>
        <begin position="830"/>
        <end position="847"/>
    </location>
</feature>
<evidence type="ECO:0000313" key="18">
    <source>
        <dbReference type="Proteomes" id="UP000515163"/>
    </source>
</evidence>
<dbReference type="GO" id="GO:0016787">
    <property type="term" value="F:hydrolase activity"/>
    <property type="evidence" value="ECO:0007669"/>
    <property type="project" value="UniProtKB-KW"/>
</dbReference>
<dbReference type="InterPro" id="IPR031327">
    <property type="entry name" value="MCM"/>
</dbReference>
<feature type="domain" description="MCM C-terminal AAA(+) ATPase" evidence="17">
    <location>
        <begin position="309"/>
        <end position="512"/>
    </location>
</feature>
<feature type="compositionally biased region" description="Basic and acidic residues" evidence="16">
    <location>
        <begin position="742"/>
        <end position="773"/>
    </location>
</feature>
<dbReference type="PANTHER" id="PTHR11630:SF48">
    <property type="entry name" value="DNA HELICASE MCM9"/>
    <property type="match status" value="1"/>
</dbReference>
<dbReference type="SUPFAM" id="SSF50249">
    <property type="entry name" value="Nucleic acid-binding proteins"/>
    <property type="match status" value="1"/>
</dbReference>
<comment type="subcellular location">
    <subcellularLocation>
        <location evidence="1">Nucleus</location>
    </subcellularLocation>
</comment>
<keyword evidence="11" id="KW-0539">Nucleus</keyword>
<dbReference type="Pfam" id="PF00493">
    <property type="entry name" value="MCM"/>
    <property type="match status" value="1"/>
</dbReference>
<evidence type="ECO:0000256" key="12">
    <source>
        <dbReference type="ARBA" id="ARBA00041085"/>
    </source>
</evidence>
<dbReference type="GO" id="GO:0005634">
    <property type="term" value="C:nucleus"/>
    <property type="evidence" value="ECO:0007669"/>
    <property type="project" value="UniProtKB-SubCell"/>
</dbReference>
<evidence type="ECO:0000256" key="10">
    <source>
        <dbReference type="ARBA" id="ARBA00023204"/>
    </source>
</evidence>
<evidence type="ECO:0000259" key="17">
    <source>
        <dbReference type="PROSITE" id="PS50051"/>
    </source>
</evidence>
<dbReference type="InterPro" id="IPR001208">
    <property type="entry name" value="MCM_dom"/>
</dbReference>
<evidence type="ECO:0000256" key="15">
    <source>
        <dbReference type="RuleBase" id="RU004070"/>
    </source>
</evidence>
<dbReference type="GeneID" id="116301811"/>
<evidence type="ECO:0000256" key="5">
    <source>
        <dbReference type="ARBA" id="ARBA00022763"/>
    </source>
</evidence>
<dbReference type="InterPro" id="IPR003593">
    <property type="entry name" value="AAA+_ATPase"/>
</dbReference>
<dbReference type="GO" id="GO:0042555">
    <property type="term" value="C:MCM complex"/>
    <property type="evidence" value="ECO:0007669"/>
    <property type="project" value="TreeGrafter"/>
</dbReference>
<dbReference type="Proteomes" id="UP000515163">
    <property type="component" value="Unplaced"/>
</dbReference>
<dbReference type="PROSITE" id="PS50051">
    <property type="entry name" value="MCM_2"/>
    <property type="match status" value="1"/>
</dbReference>
<proteinExistence type="inferred from homology"/>
<comment type="similarity">
    <text evidence="2 15">Belongs to the MCM family.</text>
</comment>
<dbReference type="Gene3D" id="2.40.50.140">
    <property type="entry name" value="Nucleic acid-binding proteins"/>
    <property type="match status" value="1"/>
</dbReference>
<sequence>MEENRGDDAEDDDEETIAVLQSFLEEHHLKDIRHILLQDDTSEHFSVVVNTLELFDSNIHVSQRLLAEPTKTMPLFDSALAQAAMTIMQDTETPTNMSFKPNLHVRLSNLPVCPELKRNTIPKSSDIGKFLAISGTVIRVSIIKMLEHEKEYICKRCKHIFSVKADMEQFYAIPKPTKCPSSDECNSTKFTLLSETGSVPTRCRDYQEVKIQEQVQKLAVGTIPRSMWVVLEDDLVDCCKAGDDVTICGVVMRRWRPIIPEVKCDLEVVFKANHVSVNNEQRSGVILTEEIKQEFDEFWRRHKNAPLTGRNHILASFCPQVYGLYAVKLAVTLVLIGGVQRIDNSGTRVRGESHMLMVGDPGTGKSQFLKYAAKIIPRSVLTTGIGSTSAGLTVTAVRDSGEWQLEAGALVLADGGLCCIDEFNSIREHDRGSIHEAMEQQTISVAKAGMVCKLKTRTSILAATNPKGKYDPDESLAVNIALASPLLSRFDLVFVLEDSKNEEWDKIVSSFILEGKGHPTSDSDETLWSMERMQAYLCYVKSLRPKLTPESNSVLSRYYHNQRQADSRSAARTTLRLLESLIRLAQAHARLMARKEVTIQDAIVAVTCIECSMQKTALLGSMNALHTKFPDDPEEEFKLQAEIILKRLGLNDLLDKIHSLPNTAREPGDQSERGDDEERESRGLDHVSTDNDKSSENEANESSGRDVKEPEGNASRDHDNELLNDENIGGNSHSLDQVIIEDESREHGEIDDNSDKKIRDTEELKSRDHRSDIDESAVVDDDDSEGTPSPGTITSQAFDIEKLSPDRASLGSASTNTQDLDVETSGNNSSEREHEINMAGKTIEDNKIGNSNEKGSASVTSSVSRLARFAVKNTKDSGNAKERSASLGRESQLVPPQTDTSGYQESKGDAHIVAQIENTQNESQKNKTKKISPQNNNILNLFRKPSAQRSSQLSTQMSSVSPSSPNTSLPPAKVVSNTDAVVGKAPVITPSIFSTDDLSDEELEVDWPSDFLSKVAKANTTNVGNESMLGKAGKRGLSDENEEPNKKKRKEN</sequence>
<evidence type="ECO:0000256" key="8">
    <source>
        <dbReference type="ARBA" id="ARBA00022840"/>
    </source>
</evidence>
<feature type="region of interest" description="Disordered" evidence="16">
    <location>
        <begin position="659"/>
        <end position="972"/>
    </location>
</feature>
<keyword evidence="8 15" id="KW-0067">ATP-binding</keyword>
<feature type="compositionally biased region" description="Acidic residues" evidence="16">
    <location>
        <begin position="774"/>
        <end position="785"/>
    </location>
</feature>
<comment type="catalytic activity">
    <reaction evidence="14">
        <text>ATP + H2O = ADP + phosphate + H(+)</text>
        <dbReference type="Rhea" id="RHEA:13065"/>
        <dbReference type="ChEBI" id="CHEBI:15377"/>
        <dbReference type="ChEBI" id="CHEBI:15378"/>
        <dbReference type="ChEBI" id="CHEBI:30616"/>
        <dbReference type="ChEBI" id="CHEBI:43474"/>
        <dbReference type="ChEBI" id="CHEBI:456216"/>
        <dbReference type="EC" id="3.6.4.12"/>
    </reaction>
</comment>
<evidence type="ECO:0000256" key="4">
    <source>
        <dbReference type="ARBA" id="ARBA00022741"/>
    </source>
</evidence>
<dbReference type="GO" id="GO:0003697">
    <property type="term" value="F:single-stranded DNA binding"/>
    <property type="evidence" value="ECO:0007669"/>
    <property type="project" value="TreeGrafter"/>
</dbReference>
<organism evidence="18 19">
    <name type="scientific">Actinia tenebrosa</name>
    <name type="common">Australian red waratah sea anemone</name>
    <dbReference type="NCBI Taxonomy" id="6105"/>
    <lineage>
        <taxon>Eukaryota</taxon>
        <taxon>Metazoa</taxon>
        <taxon>Cnidaria</taxon>
        <taxon>Anthozoa</taxon>
        <taxon>Hexacorallia</taxon>
        <taxon>Actiniaria</taxon>
        <taxon>Actiniidae</taxon>
        <taxon>Actinia</taxon>
    </lineage>
</organism>
<dbReference type="PRINTS" id="PR01657">
    <property type="entry name" value="MCMFAMILY"/>
</dbReference>
<keyword evidence="18" id="KW-1185">Reference proteome</keyword>
<feature type="compositionally biased region" description="Polar residues" evidence="16">
    <location>
        <begin position="811"/>
        <end position="829"/>
    </location>
</feature>
<feature type="compositionally biased region" description="Polar residues" evidence="16">
    <location>
        <begin position="894"/>
        <end position="904"/>
    </location>
</feature>
<evidence type="ECO:0000256" key="16">
    <source>
        <dbReference type="SAM" id="MobiDB-lite"/>
    </source>
</evidence>
<dbReference type="InterPro" id="IPR041562">
    <property type="entry name" value="MCM_lid"/>
</dbReference>
<evidence type="ECO:0000256" key="9">
    <source>
        <dbReference type="ARBA" id="ARBA00023125"/>
    </source>
</evidence>
<accession>A0A6P8IIV4</accession>
<dbReference type="Pfam" id="PF17855">
    <property type="entry name" value="MCM_lid"/>
    <property type="match status" value="1"/>
</dbReference>
<dbReference type="FunFam" id="3.40.50.300:FF:000671">
    <property type="entry name" value="DNA helicase MCM9 isoform X1"/>
    <property type="match status" value="1"/>
</dbReference>
<evidence type="ECO:0000256" key="14">
    <source>
        <dbReference type="ARBA" id="ARBA00047995"/>
    </source>
</evidence>
<dbReference type="Pfam" id="PF17207">
    <property type="entry name" value="MCM_OB"/>
    <property type="match status" value="1"/>
</dbReference>
<dbReference type="InterPro" id="IPR033762">
    <property type="entry name" value="MCM_OB"/>
</dbReference>
<dbReference type="Pfam" id="PF26066">
    <property type="entry name" value="MCM9_N"/>
    <property type="match status" value="1"/>
</dbReference>
<feature type="compositionally biased region" description="Basic and acidic residues" evidence="16">
    <location>
        <begin position="873"/>
        <end position="884"/>
    </location>
</feature>
<dbReference type="SUPFAM" id="SSF52540">
    <property type="entry name" value="P-loop containing nucleoside triphosphate hydrolases"/>
    <property type="match status" value="1"/>
</dbReference>
<keyword evidence="5" id="KW-0227">DNA damage</keyword>
<keyword evidence="9 15" id="KW-0238">DNA-binding</keyword>
<dbReference type="RefSeq" id="XP_031566791.1">
    <property type="nucleotide sequence ID" value="XM_031710931.1"/>
</dbReference>
<dbReference type="InterPro" id="IPR058768">
    <property type="entry name" value="MCM9_N"/>
</dbReference>
<feature type="compositionally biased region" description="Basic and acidic residues" evidence="16">
    <location>
        <begin position="679"/>
        <end position="696"/>
    </location>
</feature>
<reference evidence="19" key="1">
    <citation type="submission" date="2025-08" db="UniProtKB">
        <authorList>
            <consortium name="RefSeq"/>
        </authorList>
    </citation>
    <scope>IDENTIFICATION</scope>
    <source>
        <tissue evidence="19">Tentacle</tissue>
    </source>
</reference>
<keyword evidence="10" id="KW-0234">DNA repair</keyword>
<evidence type="ECO:0000313" key="19">
    <source>
        <dbReference type="RefSeq" id="XP_031566791.1"/>
    </source>
</evidence>
<dbReference type="Gene3D" id="3.40.50.300">
    <property type="entry name" value="P-loop containing nucleotide triphosphate hydrolases"/>
    <property type="match status" value="1"/>
</dbReference>
<dbReference type="InParanoid" id="A0A6P8IIV4"/>
<dbReference type="EC" id="3.6.4.12" evidence="3"/>
<dbReference type="OrthoDB" id="271325at2759"/>
<feature type="compositionally biased region" description="Polar residues" evidence="16">
    <location>
        <begin position="786"/>
        <end position="797"/>
    </location>
</feature>
<gene>
    <name evidence="19" type="primary">LOC116301811</name>
</gene>
<dbReference type="Gene3D" id="2.20.28.10">
    <property type="match status" value="1"/>
</dbReference>